<dbReference type="InterPro" id="IPR052913">
    <property type="entry name" value="Glycopeptide_resist_protein"/>
</dbReference>
<accession>A0A9D1AHL2</accession>
<dbReference type="Proteomes" id="UP000824179">
    <property type="component" value="Unassembled WGS sequence"/>
</dbReference>
<name>A0A9D1AHL2_9FIRM</name>
<dbReference type="Pfam" id="PF04294">
    <property type="entry name" value="VanW"/>
    <property type="match status" value="1"/>
</dbReference>
<sequence length="411" mass="45087">MKNFFKRFFVFLTLPALAAGICFTFCGWQKVLPRGTAINGADVGGLTPRQAVQLVREAIISDLKGRELCICSREHVYSYSYPEISFKDNANAVARGIVRAGNYTVDASWYLNGLDAVVSGICAAEYRQLREPEAYFNAGEGEAFYYCEGQDGVSSDGDKLRRDILRSLQNRRYGGDFDKVDVSTETHKMKGDMAKLKQKTARLSAYTTYFDCGNSPRVSNIRLAGEKISGCVLAPGERFSFNSRVGPRTMKNGFQRAKIIEDGRFVYGVGGGVCQVSTTLYNAALLAGLKVTEYHPHSLAVSYVSPSRDAMVSGSYSDMKFCNTTGCPVYIRVLTGLYYVRCEIYGLSDGAEYSLQSVVTGEEDGGVKSECYLTSTRGGESYTRLIRRDKYLPAKKDGAAKESGQTEGSAA</sequence>
<evidence type="ECO:0000313" key="2">
    <source>
        <dbReference type="EMBL" id="HIR39309.1"/>
    </source>
</evidence>
<comment type="caution">
    <text evidence="2">The sequence shown here is derived from an EMBL/GenBank/DDBJ whole genome shotgun (WGS) entry which is preliminary data.</text>
</comment>
<dbReference type="InterPro" id="IPR007391">
    <property type="entry name" value="Vancomycin_resist_VanW"/>
</dbReference>
<evidence type="ECO:0000313" key="3">
    <source>
        <dbReference type="Proteomes" id="UP000824179"/>
    </source>
</evidence>
<organism evidence="2 3">
    <name type="scientific">Candidatus Coproplasma stercoripullorum</name>
    <dbReference type="NCBI Taxonomy" id="2840751"/>
    <lineage>
        <taxon>Bacteria</taxon>
        <taxon>Bacillati</taxon>
        <taxon>Bacillota</taxon>
        <taxon>Clostridia</taxon>
        <taxon>Eubacteriales</taxon>
        <taxon>Candidatus Coproplasma</taxon>
    </lineage>
</organism>
<proteinExistence type="predicted"/>
<feature type="signal peptide" evidence="1">
    <location>
        <begin position="1"/>
        <end position="18"/>
    </location>
</feature>
<dbReference type="EMBL" id="DVHB01000053">
    <property type="protein sequence ID" value="HIR39309.1"/>
    <property type="molecule type" value="Genomic_DNA"/>
</dbReference>
<gene>
    <name evidence="2" type="ORF">IAB90_02900</name>
</gene>
<reference evidence="2" key="1">
    <citation type="submission" date="2020-10" db="EMBL/GenBank/DDBJ databases">
        <authorList>
            <person name="Gilroy R."/>
        </authorList>
    </citation>
    <scope>NUCLEOTIDE SEQUENCE</scope>
    <source>
        <strain evidence="2">ChiW25-3613</strain>
    </source>
</reference>
<protein>
    <submittedName>
        <fullName evidence="2">VanW family protein</fullName>
    </submittedName>
</protein>
<dbReference type="PANTHER" id="PTHR35788">
    <property type="entry name" value="EXPORTED PROTEIN-RELATED"/>
    <property type="match status" value="1"/>
</dbReference>
<dbReference type="AlphaFoldDB" id="A0A9D1AHL2"/>
<reference evidence="2" key="2">
    <citation type="journal article" date="2021" name="PeerJ">
        <title>Extensive microbial diversity within the chicken gut microbiome revealed by metagenomics and culture.</title>
        <authorList>
            <person name="Gilroy R."/>
            <person name="Ravi A."/>
            <person name="Getino M."/>
            <person name="Pursley I."/>
            <person name="Horton D.L."/>
            <person name="Alikhan N.F."/>
            <person name="Baker D."/>
            <person name="Gharbi K."/>
            <person name="Hall N."/>
            <person name="Watson M."/>
            <person name="Adriaenssens E.M."/>
            <person name="Foster-Nyarko E."/>
            <person name="Jarju S."/>
            <person name="Secka A."/>
            <person name="Antonio M."/>
            <person name="Oren A."/>
            <person name="Chaudhuri R.R."/>
            <person name="La Ragione R."/>
            <person name="Hildebrand F."/>
            <person name="Pallen M.J."/>
        </authorList>
    </citation>
    <scope>NUCLEOTIDE SEQUENCE</scope>
    <source>
        <strain evidence="2">ChiW25-3613</strain>
    </source>
</reference>
<keyword evidence="1" id="KW-0732">Signal</keyword>
<feature type="chain" id="PRO_5038606845" evidence="1">
    <location>
        <begin position="19"/>
        <end position="411"/>
    </location>
</feature>
<evidence type="ECO:0000256" key="1">
    <source>
        <dbReference type="SAM" id="SignalP"/>
    </source>
</evidence>
<dbReference type="PANTHER" id="PTHR35788:SF1">
    <property type="entry name" value="EXPORTED PROTEIN"/>
    <property type="match status" value="1"/>
</dbReference>